<keyword evidence="3" id="KW-0808">Transferase</keyword>
<dbReference type="SUPFAM" id="SSF55874">
    <property type="entry name" value="ATPase domain of HSP90 chaperone/DNA topoisomerase II/histidine kinase"/>
    <property type="match status" value="1"/>
</dbReference>
<evidence type="ECO:0000313" key="7">
    <source>
        <dbReference type="Proteomes" id="UP000002710"/>
    </source>
</evidence>
<dbReference type="STRING" id="207559.Dde_2762"/>
<dbReference type="Proteomes" id="UP000002710">
    <property type="component" value="Chromosome"/>
</dbReference>
<evidence type="ECO:0000256" key="1">
    <source>
        <dbReference type="ARBA" id="ARBA00000085"/>
    </source>
</evidence>
<dbReference type="Pfam" id="PF02518">
    <property type="entry name" value="HATPase_c"/>
    <property type="match status" value="1"/>
</dbReference>
<dbReference type="GO" id="GO:0005886">
    <property type="term" value="C:plasma membrane"/>
    <property type="evidence" value="ECO:0007669"/>
    <property type="project" value="TreeGrafter"/>
</dbReference>
<accession>Q30XN8</accession>
<dbReference type="PROSITE" id="PS50109">
    <property type="entry name" value="HIS_KIN"/>
    <property type="match status" value="1"/>
</dbReference>
<evidence type="ECO:0000256" key="3">
    <source>
        <dbReference type="ARBA" id="ARBA00022679"/>
    </source>
</evidence>
<feature type="domain" description="Histidine kinase" evidence="5">
    <location>
        <begin position="318"/>
        <end position="475"/>
    </location>
</feature>
<protein>
    <recommendedName>
        <fullName evidence="2">histidine kinase</fullName>
        <ecNumber evidence="2">2.7.13.3</ecNumber>
    </recommendedName>
</protein>
<dbReference type="EMBL" id="CP000112">
    <property type="protein sequence ID" value="ABB39558.2"/>
    <property type="molecule type" value="Genomic_DNA"/>
</dbReference>
<sequence>MGHIFKKHPAQPNRDGEAMNTMNLPRDAEVNCDKQHFEHVRQRIDSKMRDYERYGFSTHQTRAFNVFFDLAQEFETVEEVYSLAVLVLKSFFAVESALFIADSAGKLVLRCCSQGPACGVNAADVDQLSPDDGPRVIKNHLCLPVRGKTSASPAPSSPLAGGRLGVLVILPADGAPPPEQLYYEKFANRLGFQLHNKLLFMKNSEHIRFINSLVHDIGHNVIVPNMYFKLLFRQLDGKIHALSEALNEMAGQRMAGSGQSDAFRKLSYVHDRLSEQYKEIYRHFQQTSLFLETLLRQSHFEKGHYVLQRTLFDLHSRIVTPQVERFRSRFDEKDIAIFQEAETGGTPLMIPADMGLISQVLANLLSNAVKYARPPQAADRPARYVRCRVSRVPDHFGPGKDGARVDVFTTGPAIGASDVPNLFTADFRGNNTDHEYGTGHGLFFVREIVDLHDGETGYEPWPDGNNFYFILPCATAD</sequence>
<evidence type="ECO:0000256" key="4">
    <source>
        <dbReference type="ARBA" id="ARBA00022777"/>
    </source>
</evidence>
<dbReference type="GO" id="GO:0000155">
    <property type="term" value="F:phosphorelay sensor kinase activity"/>
    <property type="evidence" value="ECO:0007669"/>
    <property type="project" value="TreeGrafter"/>
</dbReference>
<reference evidence="6 7" key="1">
    <citation type="journal article" date="2011" name="J. Bacteriol.">
        <title>Complete genome sequence and updated annotation of Desulfovibrio alaskensis G20.</title>
        <authorList>
            <person name="Hauser L.J."/>
            <person name="Land M.L."/>
            <person name="Brown S.D."/>
            <person name="Larimer F."/>
            <person name="Keller K.L."/>
            <person name="Rapp-Giles B.J."/>
            <person name="Price M.N."/>
            <person name="Lin M."/>
            <person name="Bruce D.C."/>
            <person name="Detter J.C."/>
            <person name="Tapia R."/>
            <person name="Han C.S."/>
            <person name="Goodwin L.A."/>
            <person name="Cheng J.F."/>
            <person name="Pitluck S."/>
            <person name="Copeland A."/>
            <person name="Lucas S."/>
            <person name="Nolan M."/>
            <person name="Lapidus A.L."/>
            <person name="Palumbo A.V."/>
            <person name="Wall J.D."/>
        </authorList>
    </citation>
    <scope>NUCLEOTIDE SEQUENCE [LARGE SCALE GENOMIC DNA]</scope>
    <source>
        <strain evidence="7">ATCC BAA 1058 / DSM 17464 / G20</strain>
    </source>
</reference>
<name>Q30XN8_OLEA2</name>
<dbReference type="HOGENOM" id="CLU_590158_0_0_7"/>
<keyword evidence="4 6" id="KW-0418">Kinase</keyword>
<evidence type="ECO:0000256" key="2">
    <source>
        <dbReference type="ARBA" id="ARBA00012438"/>
    </source>
</evidence>
<evidence type="ECO:0000259" key="5">
    <source>
        <dbReference type="PROSITE" id="PS50109"/>
    </source>
</evidence>
<dbReference type="KEGG" id="dde:Dde_2762"/>
<dbReference type="EC" id="2.7.13.3" evidence="2"/>
<keyword evidence="7" id="KW-1185">Reference proteome</keyword>
<dbReference type="PANTHER" id="PTHR43047:SF72">
    <property type="entry name" value="OSMOSENSING HISTIDINE PROTEIN KINASE SLN1"/>
    <property type="match status" value="1"/>
</dbReference>
<dbReference type="eggNOG" id="COG2205">
    <property type="taxonomic scope" value="Bacteria"/>
</dbReference>
<dbReference type="SMART" id="SM00387">
    <property type="entry name" value="HATPase_c"/>
    <property type="match status" value="1"/>
</dbReference>
<dbReference type="InterPro" id="IPR005467">
    <property type="entry name" value="His_kinase_dom"/>
</dbReference>
<dbReference type="Gene3D" id="3.30.565.10">
    <property type="entry name" value="Histidine kinase-like ATPase, C-terminal domain"/>
    <property type="match status" value="1"/>
</dbReference>
<organism evidence="6 7">
    <name type="scientific">Oleidesulfovibrio alaskensis (strain ATCC BAA-1058 / DSM 17464 / G20)</name>
    <name type="common">Desulfovibrio alaskensis</name>
    <dbReference type="NCBI Taxonomy" id="207559"/>
    <lineage>
        <taxon>Bacteria</taxon>
        <taxon>Pseudomonadati</taxon>
        <taxon>Thermodesulfobacteriota</taxon>
        <taxon>Desulfovibrionia</taxon>
        <taxon>Desulfovibrionales</taxon>
        <taxon>Desulfovibrionaceae</taxon>
        <taxon>Oleidesulfovibrio</taxon>
    </lineage>
</organism>
<dbReference type="AlphaFoldDB" id="Q30XN8"/>
<gene>
    <name evidence="6" type="ordered locus">Dde_2762</name>
</gene>
<comment type="catalytic activity">
    <reaction evidence="1">
        <text>ATP + protein L-histidine = ADP + protein N-phospho-L-histidine.</text>
        <dbReference type="EC" id="2.7.13.3"/>
    </reaction>
</comment>
<dbReference type="PANTHER" id="PTHR43047">
    <property type="entry name" value="TWO-COMPONENT HISTIDINE PROTEIN KINASE"/>
    <property type="match status" value="1"/>
</dbReference>
<dbReference type="GO" id="GO:0009927">
    <property type="term" value="F:histidine phosphotransfer kinase activity"/>
    <property type="evidence" value="ECO:0007669"/>
    <property type="project" value="TreeGrafter"/>
</dbReference>
<proteinExistence type="predicted"/>
<dbReference type="InterPro" id="IPR036890">
    <property type="entry name" value="HATPase_C_sf"/>
</dbReference>
<evidence type="ECO:0000313" key="6">
    <source>
        <dbReference type="EMBL" id="ABB39558.2"/>
    </source>
</evidence>
<dbReference type="InterPro" id="IPR003594">
    <property type="entry name" value="HATPase_dom"/>
</dbReference>